<evidence type="ECO:0000313" key="2">
    <source>
        <dbReference type="Proteomes" id="UP000580250"/>
    </source>
</evidence>
<sequence length="63" mass="7150">MCDVVPRTGKFVSTTVDVILTMEDVVATTAEVVPTMEFRDFEQENPMACKKILDPVRVQYKNI</sequence>
<gene>
    <name evidence="1" type="ORF">MENT_LOCUS12478</name>
</gene>
<organism evidence="1 2">
    <name type="scientific">Meloidogyne enterolobii</name>
    <name type="common">Root-knot nematode worm</name>
    <name type="synonym">Meloidogyne mayaguensis</name>
    <dbReference type="NCBI Taxonomy" id="390850"/>
    <lineage>
        <taxon>Eukaryota</taxon>
        <taxon>Metazoa</taxon>
        <taxon>Ecdysozoa</taxon>
        <taxon>Nematoda</taxon>
        <taxon>Chromadorea</taxon>
        <taxon>Rhabditida</taxon>
        <taxon>Tylenchina</taxon>
        <taxon>Tylenchomorpha</taxon>
        <taxon>Tylenchoidea</taxon>
        <taxon>Meloidogynidae</taxon>
        <taxon>Meloidogyninae</taxon>
        <taxon>Meloidogyne</taxon>
    </lineage>
</organism>
<dbReference type="EMBL" id="CAJEWN010000064">
    <property type="protein sequence ID" value="CAD2157041.1"/>
    <property type="molecule type" value="Genomic_DNA"/>
</dbReference>
<name>A0A6V7UFT2_MELEN</name>
<protein>
    <submittedName>
        <fullName evidence="1">Uncharacterized protein</fullName>
    </submittedName>
</protein>
<dbReference type="Proteomes" id="UP000580250">
    <property type="component" value="Unassembled WGS sequence"/>
</dbReference>
<reference evidence="1 2" key="1">
    <citation type="submission" date="2020-08" db="EMBL/GenBank/DDBJ databases">
        <authorList>
            <person name="Koutsovoulos G."/>
            <person name="Danchin GJ E."/>
        </authorList>
    </citation>
    <scope>NUCLEOTIDE SEQUENCE [LARGE SCALE GENOMIC DNA]</scope>
</reference>
<evidence type="ECO:0000313" key="1">
    <source>
        <dbReference type="EMBL" id="CAD2157041.1"/>
    </source>
</evidence>
<proteinExistence type="predicted"/>
<accession>A0A6V7UFT2</accession>
<comment type="caution">
    <text evidence="1">The sequence shown here is derived from an EMBL/GenBank/DDBJ whole genome shotgun (WGS) entry which is preliminary data.</text>
</comment>
<dbReference type="AlphaFoldDB" id="A0A6V7UFT2"/>